<keyword evidence="2" id="KW-1133">Transmembrane helix</keyword>
<dbReference type="VEuPathDB" id="VectorBase:RSAN_049101"/>
<feature type="compositionally biased region" description="Polar residues" evidence="1">
    <location>
        <begin position="817"/>
        <end position="827"/>
    </location>
</feature>
<feature type="region of interest" description="Disordered" evidence="1">
    <location>
        <begin position="350"/>
        <end position="457"/>
    </location>
</feature>
<feature type="region of interest" description="Disordered" evidence="1">
    <location>
        <begin position="481"/>
        <end position="500"/>
    </location>
</feature>
<feature type="transmembrane region" description="Helical" evidence="2">
    <location>
        <begin position="872"/>
        <end position="893"/>
    </location>
</feature>
<feature type="region of interest" description="Disordered" evidence="1">
    <location>
        <begin position="724"/>
        <end position="765"/>
    </location>
</feature>
<evidence type="ECO:0000256" key="2">
    <source>
        <dbReference type="SAM" id="Phobius"/>
    </source>
</evidence>
<feature type="compositionally biased region" description="Polar residues" evidence="1">
    <location>
        <begin position="47"/>
        <end position="63"/>
    </location>
</feature>
<feature type="compositionally biased region" description="Basic residues" evidence="1">
    <location>
        <begin position="373"/>
        <end position="387"/>
    </location>
</feature>
<feature type="compositionally biased region" description="Basic and acidic residues" evidence="1">
    <location>
        <begin position="644"/>
        <end position="655"/>
    </location>
</feature>
<feature type="region of interest" description="Disordered" evidence="1">
    <location>
        <begin position="548"/>
        <end position="594"/>
    </location>
</feature>
<feature type="region of interest" description="Disordered" evidence="1">
    <location>
        <begin position="1"/>
        <end position="166"/>
    </location>
</feature>
<reference evidence="3" key="1">
    <citation type="journal article" date="2020" name="Cell">
        <title>Large-Scale Comparative Analyses of Tick Genomes Elucidate Their Genetic Diversity and Vector Capacities.</title>
        <authorList>
            <consortium name="Tick Genome and Microbiome Consortium (TIGMIC)"/>
            <person name="Jia N."/>
            <person name="Wang J."/>
            <person name="Shi W."/>
            <person name="Du L."/>
            <person name="Sun Y."/>
            <person name="Zhan W."/>
            <person name="Jiang J.F."/>
            <person name="Wang Q."/>
            <person name="Zhang B."/>
            <person name="Ji P."/>
            <person name="Bell-Sakyi L."/>
            <person name="Cui X.M."/>
            <person name="Yuan T.T."/>
            <person name="Jiang B.G."/>
            <person name="Yang W.F."/>
            <person name="Lam T.T."/>
            <person name="Chang Q.C."/>
            <person name="Ding S.J."/>
            <person name="Wang X.J."/>
            <person name="Zhu J.G."/>
            <person name="Ruan X.D."/>
            <person name="Zhao L."/>
            <person name="Wei J.T."/>
            <person name="Ye R.Z."/>
            <person name="Que T.C."/>
            <person name="Du C.H."/>
            <person name="Zhou Y.H."/>
            <person name="Cheng J.X."/>
            <person name="Dai P.F."/>
            <person name="Guo W.B."/>
            <person name="Han X.H."/>
            <person name="Huang E.J."/>
            <person name="Li L.F."/>
            <person name="Wei W."/>
            <person name="Gao Y.C."/>
            <person name="Liu J.Z."/>
            <person name="Shao H.Z."/>
            <person name="Wang X."/>
            <person name="Wang C.C."/>
            <person name="Yang T.C."/>
            <person name="Huo Q.B."/>
            <person name="Li W."/>
            <person name="Chen H.Y."/>
            <person name="Chen S.E."/>
            <person name="Zhou L.G."/>
            <person name="Ni X.B."/>
            <person name="Tian J.H."/>
            <person name="Sheng Y."/>
            <person name="Liu T."/>
            <person name="Pan Y.S."/>
            <person name="Xia L.Y."/>
            <person name="Li J."/>
            <person name="Zhao F."/>
            <person name="Cao W.C."/>
        </authorList>
    </citation>
    <scope>NUCLEOTIDE SEQUENCE</scope>
    <source>
        <strain evidence="3">Rsan-2018</strain>
    </source>
</reference>
<keyword evidence="2" id="KW-0472">Membrane</keyword>
<feature type="region of interest" description="Disordered" evidence="1">
    <location>
        <begin position="644"/>
        <end position="675"/>
    </location>
</feature>
<feature type="region of interest" description="Disordered" evidence="1">
    <location>
        <begin position="283"/>
        <end position="303"/>
    </location>
</feature>
<feature type="compositionally biased region" description="Polar residues" evidence="1">
    <location>
        <begin position="740"/>
        <end position="760"/>
    </location>
</feature>
<sequence length="901" mass="98565">MGQPMMQPPMMQAMPAQQYGYPQQTAGQNEMYDPSQSVVIDQKDQIEVSSSDSDVNVKWTKQYTVGLPSDADDANQTARSVRIDERVKVTTQKDQSSTTESEESSGKISTAVQTTCHDPISTTSQTDRPAKDSKGIEVKADTDDVATQRNRSPERATDTQTFGTSPFVPGAGMPFMYPPGMMNPYMMGGMGMPQQPIPPPPPSLPDPPPPPLIQCEECAQAKSCCDDVPFEELQKNIEDDIANIVNENLEVKISDEDTKILVTRPDSPYKLVYLIPQRPQVVKEEKGSQTAKQDTNKSIQTDRKKTVKGALSFDTDGGEGERVIMASYNTQERQINGKRVRTTKAFRVTQSDDEKVSVTEVQESSSSSEGGRSRSKRRSRSKKRAKRARSDGVYPRSLTISVGRTSSTTSRSRSPGHGRRTPSAGAARSETPVHGRRQRRWKGAAPSTSSYSVSSETNVSIIGPASNPEAISCTARAYVDKSPAKTHSRGPSRKHAAHDDDAAHISARCTMVTSDTNISARTMQDVPELLGDVKPKMNKVYVERVYNERPESSRLGQRMEKRAPSPPPLPEMTRMSGERPPSPCGGREKGGMMCKPPRSVSSIFQAAAGSRCYQSPNRNASYIEAERIAKQIAQQIAPQIIAARQKEPQAQDKQRNGGQPTFYETDGRYTVTSQQSLERLKNAEGSRLVTENKVCRYGPPGAAPVTSSLSQSFPQRYAGGGYRRAGGGGGGGVAPPRRSATMSTVSRNLQQSPQHLQSRGSPLCGRKSPQARYILPIQLQVTGQPSRAGTAGGYNQSPRCGGARLSPGLSRSRSKIMMQQQEQRSSVVMRNIEQDSSSPTRMTPTSSCHGDKKRAFYKRAYRLRIPAQEKQVLTYALVALVALISIILVINTLGKRRATIE</sequence>
<feature type="compositionally biased region" description="Gly residues" evidence="1">
    <location>
        <begin position="724"/>
        <end position="733"/>
    </location>
</feature>
<feature type="compositionally biased region" description="Basic and acidic residues" evidence="1">
    <location>
        <begin position="548"/>
        <end position="563"/>
    </location>
</feature>
<protein>
    <submittedName>
        <fullName evidence="3">Uncharacterized protein</fullName>
    </submittedName>
</protein>
<proteinExistence type="predicted"/>
<feature type="compositionally biased region" description="Polar residues" evidence="1">
    <location>
        <begin position="288"/>
        <end position="299"/>
    </location>
</feature>
<feature type="region of interest" description="Disordered" evidence="1">
    <location>
        <begin position="784"/>
        <end position="827"/>
    </location>
</feature>
<gene>
    <name evidence="3" type="ORF">HPB52_013926</name>
</gene>
<keyword evidence="2" id="KW-0812">Transmembrane</keyword>
<dbReference type="Proteomes" id="UP000821837">
    <property type="component" value="Unassembled WGS sequence"/>
</dbReference>
<feature type="compositionally biased region" description="Basic and acidic residues" evidence="1">
    <location>
        <begin position="128"/>
        <end position="142"/>
    </location>
</feature>
<feature type="compositionally biased region" description="Polar residues" evidence="1">
    <location>
        <begin position="784"/>
        <end position="798"/>
    </location>
</feature>
<feature type="compositionally biased region" description="Low complexity" evidence="1">
    <location>
        <begin position="447"/>
        <end position="457"/>
    </location>
</feature>
<dbReference type="AlphaFoldDB" id="A0A9D4SXD3"/>
<name>A0A9D4SXD3_RHISA</name>
<organism evidence="3 4">
    <name type="scientific">Rhipicephalus sanguineus</name>
    <name type="common">Brown dog tick</name>
    <name type="synonym">Ixodes sanguineus</name>
    <dbReference type="NCBI Taxonomy" id="34632"/>
    <lineage>
        <taxon>Eukaryota</taxon>
        <taxon>Metazoa</taxon>
        <taxon>Ecdysozoa</taxon>
        <taxon>Arthropoda</taxon>
        <taxon>Chelicerata</taxon>
        <taxon>Arachnida</taxon>
        <taxon>Acari</taxon>
        <taxon>Parasitiformes</taxon>
        <taxon>Ixodida</taxon>
        <taxon>Ixodoidea</taxon>
        <taxon>Ixodidae</taxon>
        <taxon>Rhipicephalinae</taxon>
        <taxon>Rhipicephalus</taxon>
        <taxon>Rhipicephalus</taxon>
    </lineage>
</organism>
<feature type="compositionally biased region" description="Polar residues" evidence="1">
    <location>
        <begin position="106"/>
        <end position="127"/>
    </location>
</feature>
<evidence type="ECO:0000313" key="3">
    <source>
        <dbReference type="EMBL" id="KAH7956961.1"/>
    </source>
</evidence>
<keyword evidence="4" id="KW-1185">Reference proteome</keyword>
<feature type="compositionally biased region" description="Low complexity" evidence="1">
    <location>
        <begin position="1"/>
        <end position="18"/>
    </location>
</feature>
<accession>A0A9D4SXD3</accession>
<evidence type="ECO:0000256" key="1">
    <source>
        <dbReference type="SAM" id="MobiDB-lite"/>
    </source>
</evidence>
<feature type="compositionally biased region" description="Polar residues" evidence="1">
    <location>
        <begin position="20"/>
        <end position="39"/>
    </location>
</feature>
<dbReference type="EMBL" id="JABSTV010001250">
    <property type="protein sequence ID" value="KAH7956961.1"/>
    <property type="molecule type" value="Genomic_DNA"/>
</dbReference>
<comment type="caution">
    <text evidence="3">The sequence shown here is derived from an EMBL/GenBank/DDBJ whole genome shotgun (WGS) entry which is preliminary data.</text>
</comment>
<evidence type="ECO:0000313" key="4">
    <source>
        <dbReference type="Proteomes" id="UP000821837"/>
    </source>
</evidence>
<feature type="compositionally biased region" description="Low complexity" evidence="1">
    <location>
        <begin position="399"/>
        <end position="413"/>
    </location>
</feature>
<feature type="compositionally biased region" description="Basic residues" evidence="1">
    <location>
        <begin position="484"/>
        <end position="496"/>
    </location>
</feature>
<reference evidence="3" key="2">
    <citation type="submission" date="2021-09" db="EMBL/GenBank/DDBJ databases">
        <authorList>
            <person name="Jia N."/>
            <person name="Wang J."/>
            <person name="Shi W."/>
            <person name="Du L."/>
            <person name="Sun Y."/>
            <person name="Zhan W."/>
            <person name="Jiang J."/>
            <person name="Wang Q."/>
            <person name="Zhang B."/>
            <person name="Ji P."/>
            <person name="Sakyi L.B."/>
            <person name="Cui X."/>
            <person name="Yuan T."/>
            <person name="Jiang B."/>
            <person name="Yang W."/>
            <person name="Lam T.T.-Y."/>
            <person name="Chang Q."/>
            <person name="Ding S."/>
            <person name="Wang X."/>
            <person name="Zhu J."/>
            <person name="Ruan X."/>
            <person name="Zhao L."/>
            <person name="Wei J."/>
            <person name="Que T."/>
            <person name="Du C."/>
            <person name="Cheng J."/>
            <person name="Dai P."/>
            <person name="Han X."/>
            <person name="Huang E."/>
            <person name="Gao Y."/>
            <person name="Liu J."/>
            <person name="Shao H."/>
            <person name="Ye R."/>
            <person name="Li L."/>
            <person name="Wei W."/>
            <person name="Wang X."/>
            <person name="Wang C."/>
            <person name="Huo Q."/>
            <person name="Li W."/>
            <person name="Guo W."/>
            <person name="Chen H."/>
            <person name="Chen S."/>
            <person name="Zhou L."/>
            <person name="Zhou L."/>
            <person name="Ni X."/>
            <person name="Tian J."/>
            <person name="Zhou Y."/>
            <person name="Sheng Y."/>
            <person name="Liu T."/>
            <person name="Pan Y."/>
            <person name="Xia L."/>
            <person name="Li J."/>
            <person name="Zhao F."/>
            <person name="Cao W."/>
        </authorList>
    </citation>
    <scope>NUCLEOTIDE SEQUENCE</scope>
    <source>
        <strain evidence="3">Rsan-2018</strain>
        <tissue evidence="3">Larvae</tissue>
    </source>
</reference>